<dbReference type="AlphaFoldDB" id="A0A2I0T9W3"/>
<sequence>MPTVPQRRGHTEPATIVRPNKNASSIPRGDEDPERNQALTRITTTQLSYPEVCVDIPGTSKLLLELPLVIGTIPLHPFGSRTSSVSSQYSVNLDWLSTIPEQPEAPPEYSAVVSSPEAEQSLAPPCRSELGGILEGPFFAYIQEFRFRPPPLYSEWLRSGNSCRGKQEPGGVSQDY</sequence>
<reference evidence="3" key="2">
    <citation type="submission" date="2017-12" db="EMBL/GenBank/DDBJ databases">
        <title>Genome sequence of the Bar-tailed Godwit (Limosa lapponica baueri).</title>
        <authorList>
            <person name="Lima N.C.B."/>
            <person name="Parody-Merino A.M."/>
            <person name="Battley P.F."/>
            <person name="Fidler A.E."/>
            <person name="Prosdocimi F."/>
        </authorList>
    </citation>
    <scope>NUCLEOTIDE SEQUENCE [LARGE SCALE GENOMIC DNA]</scope>
</reference>
<dbReference type="EMBL" id="KZ514385">
    <property type="protein sequence ID" value="PKU30586.1"/>
    <property type="molecule type" value="Genomic_DNA"/>
</dbReference>
<evidence type="ECO:0000313" key="2">
    <source>
        <dbReference type="EMBL" id="PKU30586.1"/>
    </source>
</evidence>
<name>A0A2I0T9W3_LIMLA</name>
<feature type="region of interest" description="Disordered" evidence="1">
    <location>
        <begin position="1"/>
        <end position="36"/>
    </location>
</feature>
<organism evidence="2 3">
    <name type="scientific">Limosa lapponica baueri</name>
    <dbReference type="NCBI Taxonomy" id="1758121"/>
    <lineage>
        <taxon>Eukaryota</taxon>
        <taxon>Metazoa</taxon>
        <taxon>Chordata</taxon>
        <taxon>Craniata</taxon>
        <taxon>Vertebrata</taxon>
        <taxon>Euteleostomi</taxon>
        <taxon>Archelosauria</taxon>
        <taxon>Archosauria</taxon>
        <taxon>Dinosauria</taxon>
        <taxon>Saurischia</taxon>
        <taxon>Theropoda</taxon>
        <taxon>Coelurosauria</taxon>
        <taxon>Aves</taxon>
        <taxon>Neognathae</taxon>
        <taxon>Neoaves</taxon>
        <taxon>Charadriiformes</taxon>
        <taxon>Scolopacidae</taxon>
        <taxon>Limosa</taxon>
    </lineage>
</organism>
<proteinExistence type="predicted"/>
<keyword evidence="3" id="KW-1185">Reference proteome</keyword>
<evidence type="ECO:0000313" key="3">
    <source>
        <dbReference type="Proteomes" id="UP000233556"/>
    </source>
</evidence>
<dbReference type="Proteomes" id="UP000233556">
    <property type="component" value="Unassembled WGS sequence"/>
</dbReference>
<protein>
    <submittedName>
        <fullName evidence="2">Uncharacterized protein</fullName>
    </submittedName>
</protein>
<reference evidence="3" key="1">
    <citation type="submission" date="2017-11" db="EMBL/GenBank/DDBJ databases">
        <authorList>
            <person name="Lima N.C."/>
            <person name="Parody-Merino A.M."/>
            <person name="Battley P.F."/>
            <person name="Fidler A.E."/>
            <person name="Prosdocimi F."/>
        </authorList>
    </citation>
    <scope>NUCLEOTIDE SEQUENCE [LARGE SCALE GENOMIC DNA]</scope>
</reference>
<evidence type="ECO:0000256" key="1">
    <source>
        <dbReference type="SAM" id="MobiDB-lite"/>
    </source>
</evidence>
<gene>
    <name evidence="2" type="ORF">llap_19110</name>
</gene>
<dbReference type="OrthoDB" id="2333384at2759"/>
<accession>A0A2I0T9W3</accession>